<dbReference type="EMBL" id="VBPA01000184">
    <property type="protein sequence ID" value="TMQ70742.1"/>
    <property type="molecule type" value="Genomic_DNA"/>
</dbReference>
<dbReference type="PANTHER" id="PTHR42781">
    <property type="entry name" value="SPERMIDINE/PUTRESCINE IMPORT ATP-BINDING PROTEIN POTA"/>
    <property type="match status" value="1"/>
</dbReference>
<protein>
    <submittedName>
        <fullName evidence="3">ATP-binding cassette domain-containing protein</fullName>
    </submittedName>
</protein>
<dbReference type="Proteomes" id="UP000319836">
    <property type="component" value="Unassembled WGS sequence"/>
</dbReference>
<dbReference type="Pfam" id="PF00005">
    <property type="entry name" value="ABC_tran"/>
    <property type="match status" value="1"/>
</dbReference>
<gene>
    <name evidence="3" type="ORF">E6K80_07575</name>
</gene>
<dbReference type="GO" id="GO:0016887">
    <property type="term" value="F:ATP hydrolysis activity"/>
    <property type="evidence" value="ECO:0007669"/>
    <property type="project" value="InterPro"/>
</dbReference>
<keyword evidence="3" id="KW-0547">Nucleotide-binding</keyword>
<dbReference type="InterPro" id="IPR050093">
    <property type="entry name" value="ABC_SmlMolc_Importer"/>
</dbReference>
<feature type="domain" description="ABC transporter" evidence="2">
    <location>
        <begin position="18"/>
        <end position="70"/>
    </location>
</feature>
<keyword evidence="3" id="KW-0067">ATP-binding</keyword>
<evidence type="ECO:0000313" key="3">
    <source>
        <dbReference type="EMBL" id="TMQ70742.1"/>
    </source>
</evidence>
<proteinExistence type="predicted"/>
<dbReference type="GO" id="GO:0005524">
    <property type="term" value="F:ATP binding"/>
    <property type="evidence" value="ECO:0007669"/>
    <property type="project" value="UniProtKB-KW"/>
</dbReference>
<comment type="caution">
    <text evidence="3">The sequence shown here is derived from an EMBL/GenBank/DDBJ whole genome shotgun (WGS) entry which is preliminary data.</text>
</comment>
<dbReference type="Gene3D" id="3.40.50.300">
    <property type="entry name" value="P-loop containing nucleotide triphosphate hydrolases"/>
    <property type="match status" value="1"/>
</dbReference>
<sequence length="156" mass="17728">DNLELVPRDLGWSRSRIARRLEELLELTQIPAALLARYPVQLSGGQRQRVALMRALMLDPEVLLMDEPLAALDPMIRSGLQRELRQVFERLRKTVVFVTHDMTEAAYVAGEIALMRAGRILQRGTLDDLMLRPADPFVTEFIRAQRPLDAAGRRGD</sequence>
<evidence type="ECO:0000259" key="2">
    <source>
        <dbReference type="Pfam" id="PF00005"/>
    </source>
</evidence>
<organism evidence="3 4">
    <name type="scientific">Eiseniibacteriota bacterium</name>
    <dbReference type="NCBI Taxonomy" id="2212470"/>
    <lineage>
        <taxon>Bacteria</taxon>
        <taxon>Candidatus Eiseniibacteriota</taxon>
    </lineage>
</organism>
<accession>A0A538U4B6</accession>
<keyword evidence="1" id="KW-0813">Transport</keyword>
<dbReference type="InterPro" id="IPR027417">
    <property type="entry name" value="P-loop_NTPase"/>
</dbReference>
<evidence type="ECO:0000256" key="1">
    <source>
        <dbReference type="ARBA" id="ARBA00022448"/>
    </source>
</evidence>
<name>A0A538U4B6_UNCEI</name>
<dbReference type="SUPFAM" id="SSF52540">
    <property type="entry name" value="P-loop containing nucleoside triphosphate hydrolases"/>
    <property type="match status" value="1"/>
</dbReference>
<dbReference type="InterPro" id="IPR003439">
    <property type="entry name" value="ABC_transporter-like_ATP-bd"/>
</dbReference>
<dbReference type="PANTHER" id="PTHR42781:SF4">
    <property type="entry name" value="SPERMIDINE_PUTRESCINE IMPORT ATP-BINDING PROTEIN POTA"/>
    <property type="match status" value="1"/>
</dbReference>
<feature type="non-terminal residue" evidence="3">
    <location>
        <position position="1"/>
    </location>
</feature>
<reference evidence="3 4" key="1">
    <citation type="journal article" date="2019" name="Nat. Microbiol.">
        <title>Mediterranean grassland soil C-N compound turnover is dependent on rainfall and depth, and is mediated by genomically divergent microorganisms.</title>
        <authorList>
            <person name="Diamond S."/>
            <person name="Andeer P.F."/>
            <person name="Li Z."/>
            <person name="Crits-Christoph A."/>
            <person name="Burstein D."/>
            <person name="Anantharaman K."/>
            <person name="Lane K.R."/>
            <person name="Thomas B.C."/>
            <person name="Pan C."/>
            <person name="Northen T.R."/>
            <person name="Banfield J.F."/>
        </authorList>
    </citation>
    <scope>NUCLEOTIDE SEQUENCE [LARGE SCALE GENOMIC DNA]</scope>
    <source>
        <strain evidence="3">WS_10</strain>
    </source>
</reference>
<dbReference type="AlphaFoldDB" id="A0A538U4B6"/>
<evidence type="ECO:0000313" key="4">
    <source>
        <dbReference type="Proteomes" id="UP000319836"/>
    </source>
</evidence>